<dbReference type="PANTHER" id="PTHR24289">
    <property type="entry name" value="STEROID 17-ALPHA-HYDROXYLASE/17,20 LYASE"/>
    <property type="match status" value="1"/>
</dbReference>
<dbReference type="Proteomes" id="UP000193380">
    <property type="component" value="Unassembled WGS sequence"/>
</dbReference>
<keyword evidence="7" id="KW-1133">Transmembrane helix</keyword>
<reference evidence="8" key="2">
    <citation type="submission" date="2014-03" db="EMBL/GenBank/DDBJ databases">
        <authorList>
            <person name="Genoscope - CEA"/>
        </authorList>
    </citation>
    <scope>NUCLEOTIDE SEQUENCE</scope>
</reference>
<proteinExistence type="inferred from homology"/>
<evidence type="ECO:0000256" key="7">
    <source>
        <dbReference type="SAM" id="Phobius"/>
    </source>
</evidence>
<organism evidence="8 9">
    <name type="scientific">Oncorhynchus mykiss</name>
    <name type="common">Rainbow trout</name>
    <name type="synonym">Salmo gairdneri</name>
    <dbReference type="NCBI Taxonomy" id="8022"/>
    <lineage>
        <taxon>Eukaryota</taxon>
        <taxon>Metazoa</taxon>
        <taxon>Chordata</taxon>
        <taxon>Craniata</taxon>
        <taxon>Vertebrata</taxon>
        <taxon>Euteleostomi</taxon>
        <taxon>Actinopterygii</taxon>
        <taxon>Neopterygii</taxon>
        <taxon>Teleostei</taxon>
        <taxon>Protacanthopterygii</taxon>
        <taxon>Salmoniformes</taxon>
        <taxon>Salmonidae</taxon>
        <taxon>Salmoninae</taxon>
        <taxon>Oncorhynchus</taxon>
    </lineage>
</organism>
<evidence type="ECO:0000256" key="2">
    <source>
        <dbReference type="ARBA" id="ARBA00022617"/>
    </source>
</evidence>
<keyword evidence="7" id="KW-0472">Membrane</keyword>
<feature type="transmembrane region" description="Helical" evidence="7">
    <location>
        <begin position="6"/>
        <end position="32"/>
    </location>
</feature>
<dbReference type="SUPFAM" id="SSF48264">
    <property type="entry name" value="Cytochrome P450"/>
    <property type="match status" value="1"/>
</dbReference>
<evidence type="ECO:0000256" key="1">
    <source>
        <dbReference type="ARBA" id="ARBA00010617"/>
    </source>
</evidence>
<dbReference type="PRINTS" id="PR00463">
    <property type="entry name" value="EP450I"/>
</dbReference>
<keyword evidence="2" id="KW-0349">Heme</keyword>
<dbReference type="GO" id="GO:0005506">
    <property type="term" value="F:iron ion binding"/>
    <property type="evidence" value="ECO:0007669"/>
    <property type="project" value="InterPro"/>
</dbReference>
<dbReference type="Gene3D" id="1.10.630.10">
    <property type="entry name" value="Cytochrome P450"/>
    <property type="match status" value="1"/>
</dbReference>
<evidence type="ECO:0000256" key="5">
    <source>
        <dbReference type="ARBA" id="ARBA00023004"/>
    </source>
</evidence>
<evidence type="ECO:0000256" key="4">
    <source>
        <dbReference type="ARBA" id="ARBA00023002"/>
    </source>
</evidence>
<keyword evidence="6" id="KW-0503">Monooxygenase</keyword>
<gene>
    <name evidence="8" type="ORF">GSONMT00041211001</name>
</gene>
<evidence type="ECO:0000313" key="9">
    <source>
        <dbReference type="Proteomes" id="UP000193380"/>
    </source>
</evidence>
<sequence>MASGGLVVSVLSVCPTTLLLWVLAGATACLLLKGVMRLGGGDSHPPSYPPLPCLPSLPLLGSLLSLMGDQPPHLRFTELGHRYGPLYALYLGPHYTVVVNTYQHAREVLLQRGKEFAGRPKMVNHNPEADHIVLSCITAEFKGQDISCFRLSSNQTYSIPLSAQTRHTASLCLPRPDIQHSSICPDQTYSIPLSAQTKHTASLCLPRPDIQHPSVCPDQRT</sequence>
<dbReference type="PaxDb" id="8022-A0A060YW66"/>
<dbReference type="Pfam" id="PF00067">
    <property type="entry name" value="p450"/>
    <property type="match status" value="1"/>
</dbReference>
<keyword evidence="7" id="KW-0812">Transmembrane</keyword>
<dbReference type="InterPro" id="IPR036396">
    <property type="entry name" value="Cyt_P450_sf"/>
</dbReference>
<accession>A0A060YW66</accession>
<dbReference type="EMBL" id="FR922841">
    <property type="protein sequence ID" value="CDQ95812.1"/>
    <property type="molecule type" value="Genomic_DNA"/>
</dbReference>
<dbReference type="GO" id="GO:0042446">
    <property type="term" value="P:hormone biosynthetic process"/>
    <property type="evidence" value="ECO:0007669"/>
    <property type="project" value="TreeGrafter"/>
</dbReference>
<dbReference type="GO" id="GO:0042448">
    <property type="term" value="P:progesterone metabolic process"/>
    <property type="evidence" value="ECO:0007669"/>
    <property type="project" value="TreeGrafter"/>
</dbReference>
<dbReference type="InterPro" id="IPR001128">
    <property type="entry name" value="Cyt_P450"/>
</dbReference>
<evidence type="ECO:0000313" key="8">
    <source>
        <dbReference type="EMBL" id="CDQ95812.1"/>
    </source>
</evidence>
<keyword evidence="3" id="KW-0479">Metal-binding</keyword>
<reference evidence="8" key="1">
    <citation type="journal article" date="2014" name="Nat. Commun.">
        <title>The rainbow trout genome provides novel insights into evolution after whole-genome duplication in vertebrates.</title>
        <authorList>
            <person name="Berthelot C."/>
            <person name="Brunet F."/>
            <person name="Chalopin D."/>
            <person name="Juanchich A."/>
            <person name="Bernard M."/>
            <person name="Noel B."/>
            <person name="Bento P."/>
            <person name="Da Silva C."/>
            <person name="Labadie K."/>
            <person name="Alberti A."/>
            <person name="Aury J.M."/>
            <person name="Louis A."/>
            <person name="Dehais P."/>
            <person name="Bardou P."/>
            <person name="Montfort J."/>
            <person name="Klopp C."/>
            <person name="Cabau C."/>
            <person name="Gaspin C."/>
            <person name="Thorgaard G.H."/>
            <person name="Boussaha M."/>
            <person name="Quillet E."/>
            <person name="Guyomard R."/>
            <person name="Galiana D."/>
            <person name="Bobe J."/>
            <person name="Volff J.N."/>
            <person name="Genet C."/>
            <person name="Wincker P."/>
            <person name="Jaillon O."/>
            <person name="Roest Crollius H."/>
            <person name="Guiguen Y."/>
        </authorList>
    </citation>
    <scope>NUCLEOTIDE SEQUENCE [LARGE SCALE GENOMIC DNA]</scope>
</reference>
<evidence type="ECO:0000256" key="3">
    <source>
        <dbReference type="ARBA" id="ARBA00022723"/>
    </source>
</evidence>
<dbReference type="AlphaFoldDB" id="A0A060YW66"/>
<dbReference type="GO" id="GO:0020037">
    <property type="term" value="F:heme binding"/>
    <property type="evidence" value="ECO:0007669"/>
    <property type="project" value="InterPro"/>
</dbReference>
<dbReference type="GO" id="GO:0004508">
    <property type="term" value="F:steroid 17-alpha-monooxygenase activity"/>
    <property type="evidence" value="ECO:0007669"/>
    <property type="project" value="TreeGrafter"/>
</dbReference>
<dbReference type="InterPro" id="IPR002401">
    <property type="entry name" value="Cyt_P450_E_grp-I"/>
</dbReference>
<name>A0A060YW66_ONCMY</name>
<comment type="similarity">
    <text evidence="1">Belongs to the cytochrome P450 family.</text>
</comment>
<keyword evidence="4" id="KW-0560">Oxidoreductase</keyword>
<dbReference type="PANTHER" id="PTHR24289:SF19">
    <property type="entry name" value="CYTOCHROME P450 FAMILY 17 POLYPEPTIDE 2"/>
    <property type="match status" value="1"/>
</dbReference>
<evidence type="ECO:0000256" key="6">
    <source>
        <dbReference type="ARBA" id="ARBA00023033"/>
    </source>
</evidence>
<keyword evidence="5" id="KW-0408">Iron</keyword>
<dbReference type="STRING" id="8022.A0A060YW66"/>
<protein>
    <submittedName>
        <fullName evidence="8">Uncharacterized protein</fullName>
    </submittedName>
</protein>